<feature type="compositionally biased region" description="Low complexity" evidence="1">
    <location>
        <begin position="625"/>
        <end position="639"/>
    </location>
</feature>
<dbReference type="Proteomes" id="UP001516023">
    <property type="component" value="Unassembled WGS sequence"/>
</dbReference>
<proteinExistence type="predicted"/>
<feature type="compositionally biased region" description="Low complexity" evidence="1">
    <location>
        <begin position="517"/>
        <end position="531"/>
    </location>
</feature>
<name>A0ABD3PY17_9STRA</name>
<feature type="region of interest" description="Disordered" evidence="1">
    <location>
        <begin position="1441"/>
        <end position="1468"/>
    </location>
</feature>
<feature type="compositionally biased region" description="Low complexity" evidence="1">
    <location>
        <begin position="1442"/>
        <end position="1459"/>
    </location>
</feature>
<feature type="region of interest" description="Disordered" evidence="1">
    <location>
        <begin position="1334"/>
        <end position="1360"/>
    </location>
</feature>
<evidence type="ECO:0000256" key="1">
    <source>
        <dbReference type="SAM" id="MobiDB-lite"/>
    </source>
</evidence>
<feature type="compositionally biased region" description="Polar residues" evidence="1">
    <location>
        <begin position="680"/>
        <end position="691"/>
    </location>
</feature>
<evidence type="ECO:0000313" key="2">
    <source>
        <dbReference type="EMBL" id="KAL3792126.1"/>
    </source>
</evidence>
<feature type="compositionally biased region" description="Polar residues" evidence="1">
    <location>
        <begin position="532"/>
        <end position="546"/>
    </location>
</feature>
<dbReference type="PANTHER" id="PTHR21113:SF4">
    <property type="entry name" value="CHITIN-BINDING TYPE-4 DOMAIN-CONTAINING PROTEIN"/>
    <property type="match status" value="1"/>
</dbReference>
<organism evidence="2 3">
    <name type="scientific">Cyclotella cryptica</name>
    <dbReference type="NCBI Taxonomy" id="29204"/>
    <lineage>
        <taxon>Eukaryota</taxon>
        <taxon>Sar</taxon>
        <taxon>Stramenopiles</taxon>
        <taxon>Ochrophyta</taxon>
        <taxon>Bacillariophyta</taxon>
        <taxon>Coscinodiscophyceae</taxon>
        <taxon>Thalassiosirophycidae</taxon>
        <taxon>Stephanodiscales</taxon>
        <taxon>Stephanodiscaceae</taxon>
        <taxon>Cyclotella</taxon>
    </lineage>
</organism>
<keyword evidence="3" id="KW-1185">Reference proteome</keyword>
<feature type="compositionally biased region" description="Polar residues" evidence="1">
    <location>
        <begin position="1336"/>
        <end position="1355"/>
    </location>
</feature>
<feature type="region of interest" description="Disordered" evidence="1">
    <location>
        <begin position="620"/>
        <end position="708"/>
    </location>
</feature>
<gene>
    <name evidence="2" type="ORF">HJC23_013400</name>
</gene>
<sequence length="1524" mass="163620">MPTHTHLTFDAISLVFCYGNDGYSLRTQELSATPYAQPDLYGRRERMQRRRPSLEVQTSQVRESLTMPYKFRRKTPLMPSSDTATLLTLVLFLVALPQICAQESNPNNNFCGASWDDASSNCAERQHCPSGTDDECETDGHICYGGTLCDASKGDGSKFAFANVPYDDISNTRFCGAAWSDALEGCSVETHCPSGFNDDCPDGLSCYGGLGCNIKDLMAELEESEAANAAAANKIGRDDPRRNQFCGISWGDASQSCSQWCVILSKHCLKRSHLLAPFKVSSFHLKARKKTDLLHSALMTLTVVLTTNNTIAYPDDSTTKRKRPTLYVMERSTTVISTYMKIYQLCRCPDADDSKCPGGQTCFGDTTCYYSEDLVPTLTPTEPQTLSPTTRAPSAYKDPANNRFCGINWGVAVAGCSIETSCPSGSDDDCPKGETCHGGTTCNLIDLLVKAELADAPTLKPTMPPRDDVSNSQFCGDSWDLADQSCSLATHCPDGNCPDGKTCYGGTRCNAYDMTNSPTTSPTVSPTAGPTQKPTGPTQSPTNGPPTTEAPVIPPTVSPTITSKPTEHPVEFIPEDDMRHSYWCGVDWNDVVTNCPQPCTSGQDTECPDGQTCFAFTTCRPSPKPASSSASNSTESNPTMAPALVSDAANATNTTPFDDESIRPTSNPTDDPIEFDVGNVTLTPSTIFNSTDTEEKVEKGNTESPIVAQQTGSPNIWEETMSPVSSPFDPGMNMTESPSTPLSTPLVWFEIETESPSPPPSSTQHVSQFFEFHTGSPSLHPSIEYITKATTIPTSSPSARPIEEVKMDTVPPPGPELVSKVGSVLRASKHDITNDVLLYIDSKSGAESPTKMYQYDGFLNALSIYSKGLMGSSYFYFGDNTLSSANYGLVNVALFLANAAVETVKYDICDEISWEKDVFGYYPISNACGQGGFGGGSSSVPYTEANKCTEEDAHMACQVDPAMETVAMTVGAWAGAPPPLQCFPKTSAQLVTGAWNPLLDCEEDGCHFYDGHVQGNIDPYSTPASNSFGRTDVEGCCWWGRGAFPRGSSGTCKIGKLNYFLGMKSTQARYEVDFCHDPEAVCRGSSDDEVKNAEVRWLQGLQYWVDDVQPYNENSWSYIDKIHAFVDGGLTDDAIFDAISTIITRGCHNCGKPISNVERRAKFDKIVSIFGTVQANGGTLLPSTTAPTTDIVIPSNPPSLRPSMRLKAKETYSPTATVFDPSISTVSGAPIITSASTPVSAAPVSTKTNAATSNTLVTTTSSPPTAESTLSSTELANRVNFSNSYCASSLQDAKDNCATSLKTCNPDDPPCAIGTACFGNVICFLPGAAIRHEPSASPSEDTHSLSPIPTDSPSSAVPPELSTISCGQICLRPLKKEECVGAEVSLAEFPDCLGIEIGEMCQTHGECGPIAFLNNCDGISVFVRVFPHQCSPTADVVLLDGPPQSSHPAAPYSSPSSNPTVSPEPPSTIISLNEINTSPTQHSYQNYGDYESAWWRDVPTKSSSIPRPTSLITFVAIALLLPHM</sequence>
<dbReference type="EMBL" id="JABMIG020000105">
    <property type="protein sequence ID" value="KAL3792126.1"/>
    <property type="molecule type" value="Genomic_DNA"/>
</dbReference>
<dbReference type="Gene3D" id="1.10.530.10">
    <property type="match status" value="1"/>
</dbReference>
<evidence type="ECO:0000313" key="3">
    <source>
        <dbReference type="Proteomes" id="UP001516023"/>
    </source>
</evidence>
<protein>
    <submittedName>
        <fullName evidence="2">Uncharacterized protein</fullName>
    </submittedName>
</protein>
<dbReference type="PANTHER" id="PTHR21113">
    <property type="entry name" value="AGAP001705-PA"/>
    <property type="match status" value="1"/>
</dbReference>
<reference evidence="2 3" key="1">
    <citation type="journal article" date="2020" name="G3 (Bethesda)">
        <title>Improved Reference Genome for Cyclotella cryptica CCMP332, a Model for Cell Wall Morphogenesis, Salinity Adaptation, and Lipid Production in Diatoms (Bacillariophyta).</title>
        <authorList>
            <person name="Roberts W.R."/>
            <person name="Downey K.M."/>
            <person name="Ruck E.C."/>
            <person name="Traller J.C."/>
            <person name="Alverson A.J."/>
        </authorList>
    </citation>
    <scope>NUCLEOTIDE SEQUENCE [LARGE SCALE GENOMIC DNA]</scope>
    <source>
        <strain evidence="2 3">CCMP332</strain>
    </source>
</reference>
<comment type="caution">
    <text evidence="2">The sequence shown here is derived from an EMBL/GenBank/DDBJ whole genome shotgun (WGS) entry which is preliminary data.</text>
</comment>
<feature type="region of interest" description="Disordered" evidence="1">
    <location>
        <begin position="517"/>
        <end position="568"/>
    </location>
</feature>
<accession>A0ABD3PY17</accession>